<protein>
    <submittedName>
        <fullName evidence="4">Uncharacterized protein</fullName>
    </submittedName>
</protein>
<evidence type="ECO:0000256" key="1">
    <source>
        <dbReference type="SAM" id="MobiDB-lite"/>
    </source>
</evidence>
<feature type="transmembrane region" description="Helical" evidence="2">
    <location>
        <begin position="207"/>
        <end position="225"/>
    </location>
</feature>
<feature type="signal peptide" evidence="3">
    <location>
        <begin position="1"/>
        <end position="21"/>
    </location>
</feature>
<feature type="transmembrane region" description="Helical" evidence="2">
    <location>
        <begin position="457"/>
        <end position="481"/>
    </location>
</feature>
<evidence type="ECO:0000256" key="2">
    <source>
        <dbReference type="SAM" id="Phobius"/>
    </source>
</evidence>
<dbReference type="AlphaFoldDB" id="A0A067PTA5"/>
<evidence type="ECO:0000256" key="3">
    <source>
        <dbReference type="SAM" id="SignalP"/>
    </source>
</evidence>
<organism evidence="4 5">
    <name type="scientific">Jaapia argillacea MUCL 33604</name>
    <dbReference type="NCBI Taxonomy" id="933084"/>
    <lineage>
        <taxon>Eukaryota</taxon>
        <taxon>Fungi</taxon>
        <taxon>Dikarya</taxon>
        <taxon>Basidiomycota</taxon>
        <taxon>Agaricomycotina</taxon>
        <taxon>Agaricomycetes</taxon>
        <taxon>Agaricomycetidae</taxon>
        <taxon>Jaapiales</taxon>
        <taxon>Jaapiaceae</taxon>
        <taxon>Jaapia</taxon>
    </lineage>
</organism>
<proteinExistence type="predicted"/>
<reference evidence="5" key="1">
    <citation type="journal article" date="2014" name="Proc. Natl. Acad. Sci. U.S.A.">
        <title>Extensive sampling of basidiomycete genomes demonstrates inadequacy of the white-rot/brown-rot paradigm for wood decay fungi.</title>
        <authorList>
            <person name="Riley R."/>
            <person name="Salamov A.A."/>
            <person name="Brown D.W."/>
            <person name="Nagy L.G."/>
            <person name="Floudas D."/>
            <person name="Held B.W."/>
            <person name="Levasseur A."/>
            <person name="Lombard V."/>
            <person name="Morin E."/>
            <person name="Otillar R."/>
            <person name="Lindquist E.A."/>
            <person name="Sun H."/>
            <person name="LaButti K.M."/>
            <person name="Schmutz J."/>
            <person name="Jabbour D."/>
            <person name="Luo H."/>
            <person name="Baker S.E."/>
            <person name="Pisabarro A.G."/>
            <person name="Walton J.D."/>
            <person name="Blanchette R.A."/>
            <person name="Henrissat B."/>
            <person name="Martin F."/>
            <person name="Cullen D."/>
            <person name="Hibbett D.S."/>
            <person name="Grigoriev I.V."/>
        </authorList>
    </citation>
    <scope>NUCLEOTIDE SEQUENCE [LARGE SCALE GENOMIC DNA]</scope>
    <source>
        <strain evidence="5">MUCL 33604</strain>
    </source>
</reference>
<evidence type="ECO:0000313" key="4">
    <source>
        <dbReference type="EMBL" id="KDQ57090.1"/>
    </source>
</evidence>
<keyword evidence="2" id="KW-1133">Transmembrane helix</keyword>
<feature type="compositionally biased region" description="Basic and acidic residues" evidence="1">
    <location>
        <begin position="297"/>
        <end position="311"/>
    </location>
</feature>
<feature type="transmembrane region" description="Helical" evidence="2">
    <location>
        <begin position="487"/>
        <end position="510"/>
    </location>
</feature>
<dbReference type="OrthoDB" id="3253026at2759"/>
<sequence>MTLRSVVCVAALCILVVPTLALPIRAAVLVCSPTTWADLLIFFGTNYFAHAATIPSVPGVPWYDTVAWGVIGLLLPFAGLGKSMGLVFRHFTSESGDLEKASARAALLVVCRSEQWEPSTQPEEIYVKLPDNFHQASDGSSLPTAQIQVQSSNATTIVDHRNLKIHGGIVLPPGYKVAIPNSDILRQYFPFRSAINKSIVLSRSQSYVKMALSVAQLVYSIITIYRTRGNQLERFGYAAFGLSVFPYAFMSLANFICIGVVGEYTHLYMLRTAVMREAKLRGGVFLGAIGSIKGEDRNGEDGSLADGEKGGDLAVSDEGNDEKMVKARKSWAEFSRATISMEIAGPSAGDHSLLEKVLVIKVGSTTRNFRYLPTPKDSESGAPATEYIFRISQNSNQNTIPPGGYISTNDTGLGGFIVSLILCIIPLAFILPYIVIYKLSGFHKGGSTVSERFWMMAWVSSGQVVFLFFAFIVVDFPSLAISTADPYLVVGVSLVSLLFAIPPIGGFVMVGKMLMEFGSCSLSKSPS</sequence>
<keyword evidence="5" id="KW-1185">Reference proteome</keyword>
<accession>A0A067PTA5</accession>
<dbReference type="EMBL" id="KL197720">
    <property type="protein sequence ID" value="KDQ57090.1"/>
    <property type="molecule type" value="Genomic_DNA"/>
</dbReference>
<feature type="transmembrane region" description="Helical" evidence="2">
    <location>
        <begin position="237"/>
        <end position="261"/>
    </location>
</feature>
<keyword evidence="2" id="KW-0812">Transmembrane</keyword>
<keyword evidence="3" id="KW-0732">Signal</keyword>
<feature type="transmembrane region" description="Helical" evidence="2">
    <location>
        <begin position="413"/>
        <end position="436"/>
    </location>
</feature>
<dbReference type="InParanoid" id="A0A067PTA5"/>
<keyword evidence="2" id="KW-0472">Membrane</keyword>
<dbReference type="HOGENOM" id="CLU_020135_1_0_1"/>
<feature type="chain" id="PRO_5001643454" evidence="3">
    <location>
        <begin position="22"/>
        <end position="527"/>
    </location>
</feature>
<evidence type="ECO:0000313" key="5">
    <source>
        <dbReference type="Proteomes" id="UP000027265"/>
    </source>
</evidence>
<dbReference type="Proteomes" id="UP000027265">
    <property type="component" value="Unassembled WGS sequence"/>
</dbReference>
<name>A0A067PTA5_9AGAM</name>
<gene>
    <name evidence="4" type="ORF">JAAARDRAFT_283642</name>
</gene>
<feature type="region of interest" description="Disordered" evidence="1">
    <location>
        <begin position="297"/>
        <end position="319"/>
    </location>
</feature>